<organism evidence="1">
    <name type="scientific">marine sediment metagenome</name>
    <dbReference type="NCBI Taxonomy" id="412755"/>
    <lineage>
        <taxon>unclassified sequences</taxon>
        <taxon>metagenomes</taxon>
        <taxon>ecological metagenomes</taxon>
    </lineage>
</organism>
<evidence type="ECO:0000313" key="1">
    <source>
        <dbReference type="EMBL" id="KKK46669.1"/>
    </source>
</evidence>
<dbReference type="Gene3D" id="3.30.70.1700">
    <property type="entry name" value="Phage minor tail protein U"/>
    <property type="match status" value="1"/>
</dbReference>
<reference evidence="1" key="1">
    <citation type="journal article" date="2015" name="Nature">
        <title>Complex archaea that bridge the gap between prokaryotes and eukaryotes.</title>
        <authorList>
            <person name="Spang A."/>
            <person name="Saw J.H."/>
            <person name="Jorgensen S.L."/>
            <person name="Zaremba-Niedzwiedzka K."/>
            <person name="Martijn J."/>
            <person name="Lind A.E."/>
            <person name="van Eijk R."/>
            <person name="Schleper C."/>
            <person name="Guy L."/>
            <person name="Ettema T.J."/>
        </authorList>
    </citation>
    <scope>NUCLEOTIDE SEQUENCE</scope>
</reference>
<sequence length="136" mass="14642">MADHVRKQIRKAAIAGLQGLATTGSRVYESRVYPLAAAKLPGLCIFTPTEASGREDSPSESMRDVTLMVHGLVAISDKLEDELDDIALEVETALDDLAEMDGLAKIYHGIQGTITTVAGEDIDKPHGAIDLEFLYT</sequence>
<comment type="caution">
    <text evidence="1">The sequence shown here is derived from an EMBL/GenBank/DDBJ whole genome shotgun (WGS) entry which is preliminary data.</text>
</comment>
<dbReference type="InterPro" id="IPR038512">
    <property type="entry name" value="GpU-like_sf"/>
</dbReference>
<feature type="non-terminal residue" evidence="1">
    <location>
        <position position="136"/>
    </location>
</feature>
<protein>
    <submittedName>
        <fullName evidence="1">Uncharacterized protein</fullName>
    </submittedName>
</protein>
<gene>
    <name evidence="1" type="ORF">LCGC14_3162950</name>
</gene>
<accession>A0A0F8XXF3</accession>
<dbReference type="AlphaFoldDB" id="A0A0F8XXF3"/>
<dbReference type="EMBL" id="LAZR01069964">
    <property type="protein sequence ID" value="KKK46669.1"/>
    <property type="molecule type" value="Genomic_DNA"/>
</dbReference>
<name>A0A0F8XXF3_9ZZZZ</name>
<proteinExistence type="predicted"/>